<feature type="non-terminal residue" evidence="2">
    <location>
        <position position="32"/>
    </location>
</feature>
<dbReference type="AlphaFoldDB" id="A0A816SS77"/>
<gene>
    <name evidence="3" type="ORF">OVN521_LOCUS51433</name>
    <name evidence="2" type="ORF">WKI299_LOCUS17698</name>
</gene>
<evidence type="ECO:0000313" key="5">
    <source>
        <dbReference type="Proteomes" id="UP000663866"/>
    </source>
</evidence>
<feature type="compositionally biased region" description="Basic residues" evidence="1">
    <location>
        <begin position="10"/>
        <end position="21"/>
    </location>
</feature>
<feature type="region of interest" description="Disordered" evidence="1">
    <location>
        <begin position="1"/>
        <end position="32"/>
    </location>
</feature>
<proteinExistence type="predicted"/>
<dbReference type="EMBL" id="CAJNRF010007086">
    <property type="protein sequence ID" value="CAF2088546.1"/>
    <property type="molecule type" value="Genomic_DNA"/>
</dbReference>
<sequence length="32" mass="3706">MSKSSYSHHSSSRRSPSHQQHRSQYSTTNSNQ</sequence>
<evidence type="ECO:0000313" key="3">
    <source>
        <dbReference type="EMBL" id="CAF4788746.1"/>
    </source>
</evidence>
<keyword evidence="5" id="KW-1185">Reference proteome</keyword>
<evidence type="ECO:0000313" key="2">
    <source>
        <dbReference type="EMBL" id="CAF2088546.1"/>
    </source>
</evidence>
<comment type="caution">
    <text evidence="2">The sequence shown here is derived from an EMBL/GenBank/DDBJ whole genome shotgun (WGS) entry which is preliminary data.</text>
</comment>
<protein>
    <submittedName>
        <fullName evidence="2">Uncharacterized protein</fullName>
    </submittedName>
</protein>
<organism evidence="2 4">
    <name type="scientific">Rotaria magnacalcarata</name>
    <dbReference type="NCBI Taxonomy" id="392030"/>
    <lineage>
        <taxon>Eukaryota</taxon>
        <taxon>Metazoa</taxon>
        <taxon>Spiralia</taxon>
        <taxon>Gnathifera</taxon>
        <taxon>Rotifera</taxon>
        <taxon>Eurotatoria</taxon>
        <taxon>Bdelloidea</taxon>
        <taxon>Philodinida</taxon>
        <taxon>Philodinidae</taxon>
        <taxon>Rotaria</taxon>
    </lineage>
</organism>
<name>A0A816SS77_9BILA</name>
<accession>A0A816SS77</accession>
<evidence type="ECO:0000313" key="4">
    <source>
        <dbReference type="Proteomes" id="UP000663856"/>
    </source>
</evidence>
<dbReference type="EMBL" id="CAJOBG010123971">
    <property type="protein sequence ID" value="CAF4788746.1"/>
    <property type="molecule type" value="Genomic_DNA"/>
</dbReference>
<reference evidence="2" key="1">
    <citation type="submission" date="2021-02" db="EMBL/GenBank/DDBJ databases">
        <authorList>
            <person name="Nowell W R."/>
        </authorList>
    </citation>
    <scope>NUCLEOTIDE SEQUENCE</scope>
</reference>
<evidence type="ECO:0000256" key="1">
    <source>
        <dbReference type="SAM" id="MobiDB-lite"/>
    </source>
</evidence>
<dbReference type="Proteomes" id="UP000663856">
    <property type="component" value="Unassembled WGS sequence"/>
</dbReference>
<dbReference type="Proteomes" id="UP000663866">
    <property type="component" value="Unassembled WGS sequence"/>
</dbReference>